<keyword evidence="1" id="KW-0233">DNA recombination</keyword>
<keyword evidence="3" id="KW-1185">Reference proteome</keyword>
<dbReference type="EMBL" id="CAJNJA010033299">
    <property type="protein sequence ID" value="CAE7677374.1"/>
    <property type="molecule type" value="Genomic_DNA"/>
</dbReference>
<dbReference type="GO" id="GO:0003677">
    <property type="term" value="F:DNA binding"/>
    <property type="evidence" value="ECO:0007669"/>
    <property type="project" value="InterPro"/>
</dbReference>
<gene>
    <name evidence="2" type="ORF">SNEC2469_LOCUS19445</name>
</gene>
<evidence type="ECO:0000256" key="1">
    <source>
        <dbReference type="ARBA" id="ARBA00023172"/>
    </source>
</evidence>
<protein>
    <recommendedName>
        <fullName evidence="4">Tyr recombinase domain-containing protein</fullName>
    </recommendedName>
</protein>
<dbReference type="InterPro" id="IPR011010">
    <property type="entry name" value="DNA_brk_join_enz"/>
</dbReference>
<dbReference type="OrthoDB" id="3266428at2759"/>
<evidence type="ECO:0008006" key="4">
    <source>
        <dbReference type="Google" id="ProtNLM"/>
    </source>
</evidence>
<dbReference type="Proteomes" id="UP000601435">
    <property type="component" value="Unassembled WGS sequence"/>
</dbReference>
<dbReference type="GO" id="GO:0006310">
    <property type="term" value="P:DNA recombination"/>
    <property type="evidence" value="ECO:0007669"/>
    <property type="project" value="UniProtKB-KW"/>
</dbReference>
<dbReference type="Gene3D" id="1.10.443.10">
    <property type="entry name" value="Intergrase catalytic core"/>
    <property type="match status" value="1"/>
</dbReference>
<dbReference type="GO" id="GO:0015074">
    <property type="term" value="P:DNA integration"/>
    <property type="evidence" value="ECO:0007669"/>
    <property type="project" value="InterPro"/>
</dbReference>
<organism evidence="2 3">
    <name type="scientific">Symbiodinium necroappetens</name>
    <dbReference type="NCBI Taxonomy" id="1628268"/>
    <lineage>
        <taxon>Eukaryota</taxon>
        <taxon>Sar</taxon>
        <taxon>Alveolata</taxon>
        <taxon>Dinophyceae</taxon>
        <taxon>Suessiales</taxon>
        <taxon>Symbiodiniaceae</taxon>
        <taxon>Symbiodinium</taxon>
    </lineage>
</organism>
<name>A0A812WHP0_9DINO</name>
<proteinExistence type="predicted"/>
<comment type="caution">
    <text evidence="2">The sequence shown here is derived from an EMBL/GenBank/DDBJ whole genome shotgun (WGS) entry which is preliminary data.</text>
</comment>
<evidence type="ECO:0000313" key="2">
    <source>
        <dbReference type="EMBL" id="CAE7677374.1"/>
    </source>
</evidence>
<dbReference type="AlphaFoldDB" id="A0A812WHP0"/>
<sequence>MPADAPSRGADLELPTASVLGHLKGGRELTAVAGLPTLRRWASNWHRLFFKLCRFSPPAGLLYRRRGSSYRTFVPSPLQFDGTLGFPGEGRTVEPATQRNRDALWNAFLVWLDSAGVDRALFTSVEGVVDIDSINCIFGRYGRDLYSAGRPFAHYSETLNAFAAKVPKARRLLQPAWDLAFSWKREEPGRHHTALPWQALLALVGAAFTWGWPRVAGALALAWGGLLRIGEVLQATRGDLTLPADVKHTVDYAYLTIRDPKTRYHAARHQAVHVDQPDILEIIDIAYGKLGKAERLWNFSGQTLRVRFRQLCAALSLPCEPGGRLPPLELSSLRAGGATWLMMQGEDSELVRRRGRWLSHRIMEIYVQEVSSLQLFGYLPEASKEKVFAALWAFKDVVAKARFFSTVGILPTVWYKLIAAGSIADA</sequence>
<dbReference type="InterPro" id="IPR013762">
    <property type="entry name" value="Integrase-like_cat_sf"/>
</dbReference>
<evidence type="ECO:0000313" key="3">
    <source>
        <dbReference type="Proteomes" id="UP000601435"/>
    </source>
</evidence>
<accession>A0A812WHP0</accession>
<dbReference type="SUPFAM" id="SSF56349">
    <property type="entry name" value="DNA breaking-rejoining enzymes"/>
    <property type="match status" value="1"/>
</dbReference>
<reference evidence="2" key="1">
    <citation type="submission" date="2021-02" db="EMBL/GenBank/DDBJ databases">
        <authorList>
            <person name="Dougan E. K."/>
            <person name="Rhodes N."/>
            <person name="Thang M."/>
            <person name="Chan C."/>
        </authorList>
    </citation>
    <scope>NUCLEOTIDE SEQUENCE</scope>
</reference>